<comment type="similarity">
    <text evidence="1">Belongs to the metallo-dependent hydrolases superfamily.</text>
</comment>
<comment type="caution">
    <text evidence="3">The sequence shown here is derived from an EMBL/GenBank/DDBJ whole genome shotgun (WGS) entry which is preliminary data.</text>
</comment>
<protein>
    <submittedName>
        <fullName evidence="3">L-fuconolactonase</fullName>
        <ecNumber evidence="3">3.1.1.-</ecNumber>
    </submittedName>
</protein>
<proteinExistence type="inferred from homology"/>
<dbReference type="EC" id="3.1.1.-" evidence="3"/>
<dbReference type="Gene3D" id="3.20.20.140">
    <property type="entry name" value="Metal-dependent hydrolases"/>
    <property type="match status" value="1"/>
</dbReference>
<keyword evidence="3" id="KW-0378">Hydrolase</keyword>
<keyword evidence="4" id="KW-1185">Reference proteome</keyword>
<organism evidence="3 4">
    <name type="scientific">Arthrobacter russicus</name>
    <dbReference type="NCBI Taxonomy" id="172040"/>
    <lineage>
        <taxon>Bacteria</taxon>
        <taxon>Bacillati</taxon>
        <taxon>Actinomycetota</taxon>
        <taxon>Actinomycetes</taxon>
        <taxon>Micrococcales</taxon>
        <taxon>Micrococcaceae</taxon>
        <taxon>Arthrobacter</taxon>
    </lineage>
</organism>
<accession>A0ABU1JDF8</accession>
<dbReference type="PANTHER" id="PTHR43569:SF2">
    <property type="entry name" value="AMIDOHYDROLASE-RELATED DOMAIN-CONTAINING PROTEIN"/>
    <property type="match status" value="1"/>
</dbReference>
<name>A0ABU1JDF8_9MICC</name>
<dbReference type="SUPFAM" id="SSF51556">
    <property type="entry name" value="Metallo-dependent hydrolases"/>
    <property type="match status" value="1"/>
</dbReference>
<gene>
    <name evidence="3" type="ORF">JOE69_001670</name>
</gene>
<evidence type="ECO:0000256" key="1">
    <source>
        <dbReference type="ARBA" id="ARBA00038310"/>
    </source>
</evidence>
<feature type="domain" description="Amidohydrolase-related" evidence="2">
    <location>
        <begin position="5"/>
        <end position="281"/>
    </location>
</feature>
<evidence type="ECO:0000313" key="4">
    <source>
        <dbReference type="Proteomes" id="UP001185069"/>
    </source>
</evidence>
<dbReference type="InterPro" id="IPR006680">
    <property type="entry name" value="Amidohydro-rel"/>
</dbReference>
<dbReference type="InterPro" id="IPR052350">
    <property type="entry name" value="Metallo-dep_Lactonases"/>
</dbReference>
<dbReference type="RefSeq" id="WP_296362942.1">
    <property type="nucleotide sequence ID" value="NZ_BAAAHY010000005.1"/>
</dbReference>
<dbReference type="InterPro" id="IPR032466">
    <property type="entry name" value="Metal_Hydrolase"/>
</dbReference>
<dbReference type="Proteomes" id="UP001185069">
    <property type="component" value="Unassembled WGS sequence"/>
</dbReference>
<evidence type="ECO:0000313" key="3">
    <source>
        <dbReference type="EMBL" id="MDR6269432.1"/>
    </source>
</evidence>
<dbReference type="PANTHER" id="PTHR43569">
    <property type="entry name" value="AMIDOHYDROLASE"/>
    <property type="match status" value="1"/>
</dbReference>
<dbReference type="Pfam" id="PF04909">
    <property type="entry name" value="Amidohydro_2"/>
    <property type="match status" value="1"/>
</dbReference>
<evidence type="ECO:0000259" key="2">
    <source>
        <dbReference type="Pfam" id="PF04909"/>
    </source>
</evidence>
<sequence>MNPRIDAHHHLWDLAVRPQDWISGPEMAAIDRDFLIEEFESLAAANGVHASVLVQTVCVPAETPEFLAIAERSPLIQAVVGWVDLESPDVVDRLAELSALPGGRYLRGIRHQVQSEADPDWLLRPAVQRGLQAVGRAGLQFDLVLRPDQLGMAARAVRRLPDVGFVLDHAGKPPIASGELTRWHTDLAELGTAPNLRCKLSGLMTEAAWDSWTIGDLRPVVERLLASFGPDRLMIGSDWPVSTLAGDYARIWTASEELISGLSGAERAAVGWQTAAAAYRIPVVY</sequence>
<dbReference type="GO" id="GO:0016787">
    <property type="term" value="F:hydrolase activity"/>
    <property type="evidence" value="ECO:0007669"/>
    <property type="project" value="UniProtKB-KW"/>
</dbReference>
<dbReference type="EMBL" id="JAVDQF010000001">
    <property type="protein sequence ID" value="MDR6269432.1"/>
    <property type="molecule type" value="Genomic_DNA"/>
</dbReference>
<reference evidence="3 4" key="1">
    <citation type="submission" date="2023-07" db="EMBL/GenBank/DDBJ databases">
        <title>Sequencing the genomes of 1000 actinobacteria strains.</title>
        <authorList>
            <person name="Klenk H.-P."/>
        </authorList>
    </citation>
    <scope>NUCLEOTIDE SEQUENCE [LARGE SCALE GENOMIC DNA]</scope>
    <source>
        <strain evidence="3 4">DSM 14555</strain>
    </source>
</reference>